<evidence type="ECO:0000313" key="2">
    <source>
        <dbReference type="Proteomes" id="UP001066276"/>
    </source>
</evidence>
<organism evidence="1 2">
    <name type="scientific">Pleurodeles waltl</name>
    <name type="common">Iberian ribbed newt</name>
    <dbReference type="NCBI Taxonomy" id="8319"/>
    <lineage>
        <taxon>Eukaryota</taxon>
        <taxon>Metazoa</taxon>
        <taxon>Chordata</taxon>
        <taxon>Craniata</taxon>
        <taxon>Vertebrata</taxon>
        <taxon>Euteleostomi</taxon>
        <taxon>Amphibia</taxon>
        <taxon>Batrachia</taxon>
        <taxon>Caudata</taxon>
        <taxon>Salamandroidea</taxon>
        <taxon>Salamandridae</taxon>
        <taxon>Pleurodelinae</taxon>
        <taxon>Pleurodeles</taxon>
    </lineage>
</organism>
<dbReference type="Proteomes" id="UP001066276">
    <property type="component" value="Chromosome 1_1"/>
</dbReference>
<dbReference type="EMBL" id="JANPWB010000001">
    <property type="protein sequence ID" value="KAJ1214984.1"/>
    <property type="molecule type" value="Genomic_DNA"/>
</dbReference>
<evidence type="ECO:0000313" key="1">
    <source>
        <dbReference type="EMBL" id="KAJ1214984.1"/>
    </source>
</evidence>
<proteinExistence type="predicted"/>
<reference evidence="1" key="1">
    <citation type="journal article" date="2022" name="bioRxiv">
        <title>Sequencing and chromosome-scale assembly of the giantPleurodeles waltlgenome.</title>
        <authorList>
            <person name="Brown T."/>
            <person name="Elewa A."/>
            <person name="Iarovenko S."/>
            <person name="Subramanian E."/>
            <person name="Araus A.J."/>
            <person name="Petzold A."/>
            <person name="Susuki M."/>
            <person name="Suzuki K.-i.T."/>
            <person name="Hayashi T."/>
            <person name="Toyoda A."/>
            <person name="Oliveira C."/>
            <person name="Osipova E."/>
            <person name="Leigh N.D."/>
            <person name="Simon A."/>
            <person name="Yun M.H."/>
        </authorList>
    </citation>
    <scope>NUCLEOTIDE SEQUENCE</scope>
    <source>
        <strain evidence="1">20211129_DDA</strain>
        <tissue evidence="1">Liver</tissue>
    </source>
</reference>
<protein>
    <submittedName>
        <fullName evidence="1">Uncharacterized protein</fullName>
    </submittedName>
</protein>
<sequence>MPSPARRNPALRRQQPKTDGFFFYLMRYTSSGCVQIVRAEREVTPDTGAPDLSLPVRLCVRQTPNVLASASRCPGWKGIGWSLLLLLSLADPSPPTALHPCVPPPPHSFTPLLPS</sequence>
<gene>
    <name evidence="1" type="ORF">NDU88_002594</name>
</gene>
<dbReference type="AlphaFoldDB" id="A0AAV7WLP2"/>
<keyword evidence="2" id="KW-1185">Reference proteome</keyword>
<accession>A0AAV7WLP2</accession>
<name>A0AAV7WLP2_PLEWA</name>
<comment type="caution">
    <text evidence="1">The sequence shown here is derived from an EMBL/GenBank/DDBJ whole genome shotgun (WGS) entry which is preliminary data.</text>
</comment>